<keyword evidence="2" id="KW-1185">Reference proteome</keyword>
<evidence type="ECO:0000313" key="2">
    <source>
        <dbReference type="Proteomes" id="UP001163324"/>
    </source>
</evidence>
<proteinExistence type="predicted"/>
<reference evidence="1" key="1">
    <citation type="submission" date="2022-10" db="EMBL/GenBank/DDBJ databases">
        <title>Complete Genome of Trichothecium roseum strain YXFP-22015, a Plant Pathogen Isolated from Citrus.</title>
        <authorList>
            <person name="Wang Y."/>
            <person name="Zhu L."/>
        </authorList>
    </citation>
    <scope>NUCLEOTIDE SEQUENCE</scope>
    <source>
        <strain evidence="1">YXFP-22015</strain>
    </source>
</reference>
<comment type="caution">
    <text evidence="1">The sequence shown here is derived from an EMBL/GenBank/DDBJ whole genome shotgun (WGS) entry which is preliminary data.</text>
</comment>
<protein>
    <submittedName>
        <fullName evidence="1">Uncharacterized protein</fullName>
    </submittedName>
</protein>
<organism evidence="1 2">
    <name type="scientific">Trichothecium roseum</name>
    <dbReference type="NCBI Taxonomy" id="47278"/>
    <lineage>
        <taxon>Eukaryota</taxon>
        <taxon>Fungi</taxon>
        <taxon>Dikarya</taxon>
        <taxon>Ascomycota</taxon>
        <taxon>Pezizomycotina</taxon>
        <taxon>Sordariomycetes</taxon>
        <taxon>Hypocreomycetidae</taxon>
        <taxon>Hypocreales</taxon>
        <taxon>Hypocreales incertae sedis</taxon>
        <taxon>Trichothecium</taxon>
    </lineage>
</organism>
<dbReference type="EMBL" id="CM047944">
    <property type="protein sequence ID" value="KAI9898957.1"/>
    <property type="molecule type" value="Genomic_DNA"/>
</dbReference>
<dbReference type="Proteomes" id="UP001163324">
    <property type="component" value="Chromosome 5"/>
</dbReference>
<accession>A0ACC0UXS8</accession>
<gene>
    <name evidence="1" type="ORF">N3K66_005418</name>
</gene>
<evidence type="ECO:0000313" key="1">
    <source>
        <dbReference type="EMBL" id="KAI9898957.1"/>
    </source>
</evidence>
<name>A0ACC0UXS8_9HYPO</name>
<sequence length="520" mass="56215">MRPPPLPPPPNLHGGQFGILAPNPLPQEAESALFRAHGQSLDASRPPQPAAVTALAGDKQHPRGKLNPALVVDPPNLATWRAKLFDVNETIVLTNEQFETYFPHVDNVYSHRSTQKYKRKPFVSHYWDCRMKGRPPGTPKSDDPTKKKRKRNARERDLCDVKIKITEYSPGAHIHLDGREDGSGEGGAAADRGGGGGGGGGTSSIMIVQPGEKFWTIQRVNGNGGNGKGDGVAGPHKHSLARSDEIKKNSVQRYLAQREKESKKSQKVTQRKASGAALATVKKHSKESDLKLYAACWCPFSQRVWIALEAKGVAYQYVETDPFRRPQSTALLEANPKGLVPALKQGEWACAESGVILEFLEDTDVRVPLMPSDPRLKANCRLWIDHINKNIVPAALSLLSPNLDPAARHPAAELVKAAITELVHAADEEGPFFLGSSLSLVDIHLAPLALRLARGSGSGNANGAAEEVGGSDAWTPAPGARWSKWLDALEGDASIAATVSSAELYVETADLVAGRTWPRR</sequence>